<evidence type="ECO:0000313" key="3">
    <source>
        <dbReference type="Proteomes" id="UP001595075"/>
    </source>
</evidence>
<reference evidence="2 3" key="1">
    <citation type="journal article" date="2024" name="Commun. Biol.">
        <title>Comparative genomic analysis of thermophilic fungi reveals convergent evolutionary adaptations and gene losses.</title>
        <authorList>
            <person name="Steindorff A.S."/>
            <person name="Aguilar-Pontes M.V."/>
            <person name="Robinson A.J."/>
            <person name="Andreopoulos B."/>
            <person name="LaButti K."/>
            <person name="Kuo A."/>
            <person name="Mondo S."/>
            <person name="Riley R."/>
            <person name="Otillar R."/>
            <person name="Haridas S."/>
            <person name="Lipzen A."/>
            <person name="Grimwood J."/>
            <person name="Schmutz J."/>
            <person name="Clum A."/>
            <person name="Reid I.D."/>
            <person name="Moisan M.C."/>
            <person name="Butler G."/>
            <person name="Nguyen T.T.M."/>
            <person name="Dewar K."/>
            <person name="Conant G."/>
            <person name="Drula E."/>
            <person name="Henrissat B."/>
            <person name="Hansel C."/>
            <person name="Singer S."/>
            <person name="Hutchinson M.I."/>
            <person name="de Vries R.P."/>
            <person name="Natvig D.O."/>
            <person name="Powell A.J."/>
            <person name="Tsang A."/>
            <person name="Grigoriev I.V."/>
        </authorList>
    </citation>
    <scope>NUCLEOTIDE SEQUENCE [LARGE SCALE GENOMIC DNA]</scope>
    <source>
        <strain evidence="2 3">CBS 494.80</strain>
    </source>
</reference>
<keyword evidence="3" id="KW-1185">Reference proteome</keyword>
<comment type="caution">
    <text evidence="2">The sequence shown here is derived from an EMBL/GenBank/DDBJ whole genome shotgun (WGS) entry which is preliminary data.</text>
</comment>
<sequence>MLSAYNSILAMVRARASSERSQTSEFSLFPSLPPELRIKIWQLALPSRIIEASLRHDGEIWRCHISKSKPANLSCQQVPSLFSVNAESRGVCLSSYIHVLPNFYIHRSLDVLYISWQQSLPVSTNGPDSDPITIQHESDSVPIQGRPFSQLHTVAMTLGRNTEYSDTKSDSTRFGALISCLRDFGTPKKLLLCLVGPNIPNLFSDVTGFSVSSGKNVILLDWPNKAEEHMGSSVRGHVMEALEAESSANPGFEIPAIDERLRYITVSNSSRHTPTRLAIR</sequence>
<dbReference type="PANTHER" id="PTHR35910">
    <property type="entry name" value="2EXR DOMAIN-CONTAINING PROTEIN"/>
    <property type="match status" value="1"/>
</dbReference>
<accession>A0ABR4CD74</accession>
<dbReference type="EMBL" id="JAZHXI010000009">
    <property type="protein sequence ID" value="KAL2067901.1"/>
    <property type="molecule type" value="Genomic_DNA"/>
</dbReference>
<dbReference type="Proteomes" id="UP001595075">
    <property type="component" value="Unassembled WGS sequence"/>
</dbReference>
<organism evidence="2 3">
    <name type="scientific">Oculimacula yallundae</name>
    <dbReference type="NCBI Taxonomy" id="86028"/>
    <lineage>
        <taxon>Eukaryota</taxon>
        <taxon>Fungi</taxon>
        <taxon>Dikarya</taxon>
        <taxon>Ascomycota</taxon>
        <taxon>Pezizomycotina</taxon>
        <taxon>Leotiomycetes</taxon>
        <taxon>Helotiales</taxon>
        <taxon>Ploettnerulaceae</taxon>
        <taxon>Oculimacula</taxon>
    </lineage>
</organism>
<dbReference type="InterPro" id="IPR045518">
    <property type="entry name" value="2EXR"/>
</dbReference>
<feature type="domain" description="2EXR" evidence="1">
    <location>
        <begin position="26"/>
        <end position="112"/>
    </location>
</feature>
<evidence type="ECO:0000259" key="1">
    <source>
        <dbReference type="Pfam" id="PF20150"/>
    </source>
</evidence>
<protein>
    <recommendedName>
        <fullName evidence="1">2EXR domain-containing protein</fullName>
    </recommendedName>
</protein>
<dbReference type="PANTHER" id="PTHR35910:SF6">
    <property type="entry name" value="2EXR DOMAIN-CONTAINING PROTEIN"/>
    <property type="match status" value="1"/>
</dbReference>
<proteinExistence type="predicted"/>
<gene>
    <name evidence="2" type="ORF">VTL71DRAFT_15999</name>
</gene>
<evidence type="ECO:0000313" key="2">
    <source>
        <dbReference type="EMBL" id="KAL2067901.1"/>
    </source>
</evidence>
<name>A0ABR4CD74_9HELO</name>
<dbReference type="Pfam" id="PF20150">
    <property type="entry name" value="2EXR"/>
    <property type="match status" value="1"/>
</dbReference>